<dbReference type="InterPro" id="IPR010266">
    <property type="entry name" value="NnrS"/>
</dbReference>
<organism evidence="2">
    <name type="scientific">marine sediment metagenome</name>
    <dbReference type="NCBI Taxonomy" id="412755"/>
    <lineage>
        <taxon>unclassified sequences</taxon>
        <taxon>metagenomes</taxon>
        <taxon>ecological metagenomes</taxon>
    </lineage>
</organism>
<feature type="transmembrane region" description="Helical" evidence="1">
    <location>
        <begin position="83"/>
        <end position="106"/>
    </location>
</feature>
<reference evidence="2" key="1">
    <citation type="journal article" date="2015" name="Nature">
        <title>Complex archaea that bridge the gap between prokaryotes and eukaryotes.</title>
        <authorList>
            <person name="Spang A."/>
            <person name="Saw J.H."/>
            <person name="Jorgensen S.L."/>
            <person name="Zaremba-Niedzwiedzka K."/>
            <person name="Martijn J."/>
            <person name="Lind A.E."/>
            <person name="van Eijk R."/>
            <person name="Schleper C."/>
            <person name="Guy L."/>
            <person name="Ettema T.J."/>
        </authorList>
    </citation>
    <scope>NUCLEOTIDE SEQUENCE</scope>
</reference>
<feature type="transmembrane region" description="Helical" evidence="1">
    <location>
        <begin position="145"/>
        <end position="162"/>
    </location>
</feature>
<dbReference type="EMBL" id="LAZR01006242">
    <property type="protein sequence ID" value="KKM93611.1"/>
    <property type="molecule type" value="Genomic_DNA"/>
</dbReference>
<gene>
    <name evidence="2" type="ORF">LCGC14_1206700</name>
</gene>
<feature type="transmembrane region" description="Helical" evidence="1">
    <location>
        <begin position="20"/>
        <end position="39"/>
    </location>
</feature>
<keyword evidence="1" id="KW-0812">Transmembrane</keyword>
<sequence>INFHLSSQTQQFETASNSLYSAVFLITLMMAVIGGRIIPMFTANATQIPARSRRLWLDRVALFAVWLVVVVFFLQLQSWIPDYLLAIMLLIAACLTALRCACWRFFTTLSHPLLWSLHLSYWCIPLGLSLLAYHYALGFVSINDALHTLTVGGMGGLILSMMSRVSLGHTGRPIIASSKMKVAFICMFVAGFVRVLMFTVFQGSLLALWLSIFFWVFAYSLFLYQYIPILFAQSKG</sequence>
<feature type="transmembrane region" description="Helical" evidence="1">
    <location>
        <begin position="182"/>
        <end position="201"/>
    </location>
</feature>
<dbReference type="Pfam" id="PF05940">
    <property type="entry name" value="NnrS"/>
    <property type="match status" value="1"/>
</dbReference>
<evidence type="ECO:0000313" key="2">
    <source>
        <dbReference type="EMBL" id="KKM93611.1"/>
    </source>
</evidence>
<feature type="transmembrane region" description="Helical" evidence="1">
    <location>
        <begin position="60"/>
        <end position="77"/>
    </location>
</feature>
<comment type="caution">
    <text evidence="2">The sequence shown here is derived from an EMBL/GenBank/DDBJ whole genome shotgun (WGS) entry which is preliminary data.</text>
</comment>
<keyword evidence="1" id="KW-1133">Transmembrane helix</keyword>
<evidence type="ECO:0000256" key="1">
    <source>
        <dbReference type="SAM" id="Phobius"/>
    </source>
</evidence>
<dbReference type="AlphaFoldDB" id="A0A0F9M2P2"/>
<feature type="non-terminal residue" evidence="2">
    <location>
        <position position="1"/>
    </location>
</feature>
<feature type="transmembrane region" description="Helical" evidence="1">
    <location>
        <begin position="207"/>
        <end position="227"/>
    </location>
</feature>
<feature type="transmembrane region" description="Helical" evidence="1">
    <location>
        <begin position="113"/>
        <end position="133"/>
    </location>
</feature>
<evidence type="ECO:0008006" key="3">
    <source>
        <dbReference type="Google" id="ProtNLM"/>
    </source>
</evidence>
<name>A0A0F9M2P2_9ZZZZ</name>
<keyword evidence="1" id="KW-0472">Membrane</keyword>
<proteinExistence type="predicted"/>
<accession>A0A0F9M2P2</accession>
<protein>
    <recommendedName>
        <fullName evidence="3">NnrS family protein</fullName>
    </recommendedName>
</protein>